<protein>
    <submittedName>
        <fullName evidence="1">Uncharacterized protein</fullName>
    </submittedName>
</protein>
<evidence type="ECO:0000313" key="2">
    <source>
        <dbReference type="Proteomes" id="UP000472335"/>
    </source>
</evidence>
<dbReference type="Proteomes" id="UP000472335">
    <property type="component" value="Unassembled WGS sequence"/>
</dbReference>
<reference evidence="1 2" key="1">
    <citation type="submission" date="2020-02" db="EMBL/GenBank/DDBJ databases">
        <title>Whole-genome analyses of novel actinobacteria.</title>
        <authorList>
            <person name="Sahin N."/>
            <person name="Gencbay T."/>
        </authorList>
    </citation>
    <scope>NUCLEOTIDE SEQUENCE [LARGE SCALE GENOMIC DNA]</scope>
    <source>
        <strain evidence="1 2">HC44</strain>
    </source>
</reference>
<dbReference type="AlphaFoldDB" id="A0A6G4VEA5"/>
<evidence type="ECO:0000313" key="1">
    <source>
        <dbReference type="EMBL" id="NGO12113.1"/>
    </source>
</evidence>
<organism evidence="1 2">
    <name type="scientific">Streptomyces scabichelini</name>
    <dbReference type="NCBI Taxonomy" id="2711217"/>
    <lineage>
        <taxon>Bacteria</taxon>
        <taxon>Bacillati</taxon>
        <taxon>Actinomycetota</taxon>
        <taxon>Actinomycetes</taxon>
        <taxon>Kitasatosporales</taxon>
        <taxon>Streptomycetaceae</taxon>
        <taxon>Streptomyces</taxon>
    </lineage>
</organism>
<name>A0A6G4VEA5_9ACTN</name>
<dbReference type="RefSeq" id="WP_165264511.1">
    <property type="nucleotide sequence ID" value="NZ_JAAKZY010000128.1"/>
</dbReference>
<gene>
    <name evidence="1" type="ORF">G5C60_32040</name>
</gene>
<keyword evidence="2" id="KW-1185">Reference proteome</keyword>
<sequence length="138" mass="15129">MGDAELGGSHGERHEPLAVLCARFAAPGGYPVEDERMRHLVTRITAEVRAGRRPDELEDEFSELEDLLLQAGFTAGLGSYRTTPPQPSYGQLPGTGNGYPLLEVLVCPRDSCARVEVPDDDPQCRVFGEPLRRLDLNP</sequence>
<comment type="caution">
    <text evidence="1">The sequence shown here is derived from an EMBL/GenBank/DDBJ whole genome shotgun (WGS) entry which is preliminary data.</text>
</comment>
<proteinExistence type="predicted"/>
<dbReference type="EMBL" id="JAAKZY010000128">
    <property type="protein sequence ID" value="NGO12113.1"/>
    <property type="molecule type" value="Genomic_DNA"/>
</dbReference>
<accession>A0A6G4VEA5</accession>